<gene>
    <name evidence="1" type="ORF">SAMN02746062_02207</name>
</gene>
<accession>A0A286ENN8</accession>
<sequence>MVSFQKNISGSLKMFLNFKLLNINKFILFFKKVKSPKAKLLIKQILLLLWQNLYLAGVIGKTQGQFLSCF</sequence>
<dbReference type="EMBL" id="OCNF01000031">
    <property type="protein sequence ID" value="SOD72538.1"/>
    <property type="molecule type" value="Genomic_DNA"/>
</dbReference>
<evidence type="ECO:0000313" key="2">
    <source>
        <dbReference type="Proteomes" id="UP000219669"/>
    </source>
</evidence>
<reference evidence="1 2" key="1">
    <citation type="submission" date="2017-09" db="EMBL/GenBank/DDBJ databases">
        <authorList>
            <person name="Ehlers B."/>
            <person name="Leendertz F.H."/>
        </authorList>
    </citation>
    <scope>NUCLEOTIDE SEQUENCE [LARGE SCALE GENOMIC DNA]</scope>
    <source>
        <strain evidence="1 2">DSM 16848</strain>
    </source>
</reference>
<dbReference type="Proteomes" id="UP000219669">
    <property type="component" value="Unassembled WGS sequence"/>
</dbReference>
<proteinExistence type="predicted"/>
<protein>
    <submittedName>
        <fullName evidence="1">Uncharacterized protein</fullName>
    </submittedName>
</protein>
<dbReference type="AlphaFoldDB" id="A0A286ENN8"/>
<evidence type="ECO:0000313" key="1">
    <source>
        <dbReference type="EMBL" id="SOD72538.1"/>
    </source>
</evidence>
<organism evidence="1 2">
    <name type="scientific">Alysiella filiformis DSM 16848</name>
    <dbReference type="NCBI Taxonomy" id="1120981"/>
    <lineage>
        <taxon>Bacteria</taxon>
        <taxon>Pseudomonadati</taxon>
        <taxon>Pseudomonadota</taxon>
        <taxon>Betaproteobacteria</taxon>
        <taxon>Neisseriales</taxon>
        <taxon>Neisseriaceae</taxon>
        <taxon>Alysiella</taxon>
    </lineage>
</organism>
<name>A0A286ENN8_9NEIS</name>
<keyword evidence="2" id="KW-1185">Reference proteome</keyword>